<name>A0A844XWW5_9SPHN</name>
<comment type="caution">
    <text evidence="1">The sequence shown here is derived from an EMBL/GenBank/DDBJ whole genome shotgun (WGS) entry which is preliminary data.</text>
</comment>
<gene>
    <name evidence="1" type="ORF">GRI69_14325</name>
</gene>
<keyword evidence="2" id="KW-1185">Reference proteome</keyword>
<accession>A0A844XWW5</accession>
<sequence>MATYQLRYAAPGPGDIKRLEFEARTLPGALDIAKKETRGTWAELCHEGRTICRLELVAETGVWLVGGPSSTLDAIWQGGQNPARQDTARQEIIAAAPPGVAA</sequence>
<proteinExistence type="predicted"/>
<dbReference type="EMBL" id="WTYC01000011">
    <property type="protein sequence ID" value="MXO49428.1"/>
    <property type="molecule type" value="Genomic_DNA"/>
</dbReference>
<protein>
    <submittedName>
        <fullName evidence="1">Uncharacterized protein</fullName>
    </submittedName>
</protein>
<organism evidence="1 2">
    <name type="scientific">Qipengyuania vulgaris</name>
    <dbReference type="NCBI Taxonomy" id="291985"/>
    <lineage>
        <taxon>Bacteria</taxon>
        <taxon>Pseudomonadati</taxon>
        <taxon>Pseudomonadota</taxon>
        <taxon>Alphaproteobacteria</taxon>
        <taxon>Sphingomonadales</taxon>
        <taxon>Erythrobacteraceae</taxon>
        <taxon>Qipengyuania</taxon>
    </lineage>
</organism>
<evidence type="ECO:0000313" key="2">
    <source>
        <dbReference type="Proteomes" id="UP000448199"/>
    </source>
</evidence>
<reference evidence="1 2" key="1">
    <citation type="submission" date="2019-12" db="EMBL/GenBank/DDBJ databases">
        <title>Genomic-based taxomic classification of the family Erythrobacteraceae.</title>
        <authorList>
            <person name="Xu L."/>
        </authorList>
    </citation>
    <scope>NUCLEOTIDE SEQUENCE [LARGE SCALE GENOMIC DNA]</scope>
    <source>
        <strain evidence="1 2">DSM 17792</strain>
    </source>
</reference>
<dbReference type="AlphaFoldDB" id="A0A844XWW5"/>
<evidence type="ECO:0000313" key="1">
    <source>
        <dbReference type="EMBL" id="MXO49428.1"/>
    </source>
</evidence>
<dbReference type="OrthoDB" id="7433115at2"/>
<dbReference type="RefSeq" id="WP_160728954.1">
    <property type="nucleotide sequence ID" value="NZ_WTYC01000011.1"/>
</dbReference>
<dbReference type="Proteomes" id="UP000448199">
    <property type="component" value="Unassembled WGS sequence"/>
</dbReference>